<dbReference type="Pfam" id="PF01872">
    <property type="entry name" value="RibD_C"/>
    <property type="match status" value="1"/>
</dbReference>
<name>A0ABT3VL67_9BURK</name>
<dbReference type="InterPro" id="IPR050765">
    <property type="entry name" value="Riboflavin_Biosynth_HTPR"/>
</dbReference>
<evidence type="ECO:0000259" key="1">
    <source>
        <dbReference type="Pfam" id="PF01872"/>
    </source>
</evidence>
<dbReference type="RefSeq" id="WP_207874152.1">
    <property type="nucleotide sequence ID" value="NZ_JAPKNA010000001.1"/>
</dbReference>
<protein>
    <submittedName>
        <fullName evidence="2">Dihydrofolate reductase family protein</fullName>
    </submittedName>
</protein>
<evidence type="ECO:0000313" key="3">
    <source>
        <dbReference type="Proteomes" id="UP001209916"/>
    </source>
</evidence>
<dbReference type="InterPro" id="IPR002734">
    <property type="entry name" value="RibDG_C"/>
</dbReference>
<dbReference type="Gene3D" id="3.40.430.10">
    <property type="entry name" value="Dihydrofolate Reductase, subunit A"/>
    <property type="match status" value="1"/>
</dbReference>
<dbReference type="InterPro" id="IPR024072">
    <property type="entry name" value="DHFR-like_dom_sf"/>
</dbReference>
<organism evidence="2 3">
    <name type="scientific">Alcaligenes parafaecalis</name>
    <dbReference type="NCBI Taxonomy" id="171260"/>
    <lineage>
        <taxon>Bacteria</taxon>
        <taxon>Pseudomonadati</taxon>
        <taxon>Pseudomonadota</taxon>
        <taxon>Betaproteobacteria</taxon>
        <taxon>Burkholderiales</taxon>
        <taxon>Alcaligenaceae</taxon>
        <taxon>Alcaligenes</taxon>
    </lineage>
</organism>
<dbReference type="SUPFAM" id="SSF53597">
    <property type="entry name" value="Dihydrofolate reductase-like"/>
    <property type="match status" value="1"/>
</dbReference>
<gene>
    <name evidence="2" type="ORF">OSH09_02230</name>
</gene>
<sequence>MSTVKSTAHVFIGTSLDGFIAKPDGDISWLLERSDPAEDHGYMAFIADKDAVVMGRGTYEKVLTFDAWPYELPVVVMSKQLADTPVPEHLQGKVRFSQQTPEQVMEQFAAEKRQRIYVDGGQVIQSFLRAGLVQDMILSTMPVLIGEGRRLFGGVKQDMDWSLVSSQSFPSGLVQSRYQLKS</sequence>
<evidence type="ECO:0000313" key="2">
    <source>
        <dbReference type="EMBL" id="MCX5462985.1"/>
    </source>
</evidence>
<accession>A0ABT3VL67</accession>
<dbReference type="PANTHER" id="PTHR38011:SF11">
    <property type="entry name" value="2,5-DIAMINO-6-RIBOSYLAMINO-4(3H)-PYRIMIDINONE 5'-PHOSPHATE REDUCTASE"/>
    <property type="match status" value="1"/>
</dbReference>
<dbReference type="Proteomes" id="UP001209916">
    <property type="component" value="Unassembled WGS sequence"/>
</dbReference>
<keyword evidence="3" id="KW-1185">Reference proteome</keyword>
<reference evidence="2 3" key="1">
    <citation type="submission" date="2022-11" db="EMBL/GenBank/DDBJ databases">
        <title>Biodiversity and phylogenetic relationships of bacteria.</title>
        <authorList>
            <person name="Machado R.A.R."/>
            <person name="Bhat A."/>
            <person name="Loulou A."/>
            <person name="Kallel S."/>
        </authorList>
    </citation>
    <scope>NUCLEOTIDE SEQUENCE [LARGE SCALE GENOMIC DNA]</scope>
    <source>
        <strain evidence="2 3">DSM 13975</strain>
    </source>
</reference>
<comment type="caution">
    <text evidence="2">The sequence shown here is derived from an EMBL/GenBank/DDBJ whole genome shotgun (WGS) entry which is preliminary data.</text>
</comment>
<feature type="domain" description="Bacterial bifunctional deaminase-reductase C-terminal" evidence="1">
    <location>
        <begin position="11"/>
        <end position="174"/>
    </location>
</feature>
<dbReference type="EMBL" id="JAPKNA010000001">
    <property type="protein sequence ID" value="MCX5462985.1"/>
    <property type="molecule type" value="Genomic_DNA"/>
</dbReference>
<proteinExistence type="predicted"/>
<dbReference type="PANTHER" id="PTHR38011">
    <property type="entry name" value="DIHYDROFOLATE REDUCTASE FAMILY PROTEIN (AFU_ORTHOLOGUE AFUA_8G06820)"/>
    <property type="match status" value="1"/>
</dbReference>